<proteinExistence type="predicted"/>
<dbReference type="AlphaFoldDB" id="A0A5E7FZ06"/>
<feature type="chain" id="PRO_5023078518" description="Lipoprotein" evidence="2">
    <location>
        <begin position="24"/>
        <end position="100"/>
    </location>
</feature>
<reference evidence="3 4" key="1">
    <citation type="submission" date="2019-09" db="EMBL/GenBank/DDBJ databases">
        <authorList>
            <person name="Chandra G."/>
            <person name="Truman W A."/>
        </authorList>
    </citation>
    <scope>NUCLEOTIDE SEQUENCE [LARGE SCALE GENOMIC DNA]</scope>
    <source>
        <strain evidence="3">PS710</strain>
    </source>
</reference>
<gene>
    <name evidence="3" type="ORF">PS710_06447</name>
</gene>
<name>A0A5E7FZ06_PSEFL</name>
<evidence type="ECO:0000256" key="1">
    <source>
        <dbReference type="SAM" id="MobiDB-lite"/>
    </source>
</evidence>
<organism evidence="3 4">
    <name type="scientific">Pseudomonas fluorescens</name>
    <dbReference type="NCBI Taxonomy" id="294"/>
    <lineage>
        <taxon>Bacteria</taxon>
        <taxon>Pseudomonadati</taxon>
        <taxon>Pseudomonadota</taxon>
        <taxon>Gammaproteobacteria</taxon>
        <taxon>Pseudomonadales</taxon>
        <taxon>Pseudomonadaceae</taxon>
        <taxon>Pseudomonas</taxon>
    </lineage>
</organism>
<evidence type="ECO:0000256" key="2">
    <source>
        <dbReference type="SAM" id="SignalP"/>
    </source>
</evidence>
<sequence length="100" mass="10239" precursor="true">MSTTLPSAMTVALLTATCMTALADPPKKHNQISTVGEPTAFQASPTSDPAAEDNDAAEGAPGHIQAVGRTGSHSMHPNAPLAAEQFAGDEVEVLRQTGDE</sequence>
<dbReference type="Proteomes" id="UP000381093">
    <property type="component" value="Unassembled WGS sequence"/>
</dbReference>
<dbReference type="EMBL" id="CABVHW010000055">
    <property type="protein sequence ID" value="VVO44576.1"/>
    <property type="molecule type" value="Genomic_DNA"/>
</dbReference>
<accession>A0A5E7FZ06</accession>
<keyword evidence="2" id="KW-0732">Signal</keyword>
<evidence type="ECO:0000313" key="3">
    <source>
        <dbReference type="EMBL" id="VVO44576.1"/>
    </source>
</evidence>
<feature type="compositionally biased region" description="Polar residues" evidence="1">
    <location>
        <begin position="31"/>
        <end position="47"/>
    </location>
</feature>
<feature type="signal peptide" evidence="2">
    <location>
        <begin position="1"/>
        <end position="23"/>
    </location>
</feature>
<protein>
    <recommendedName>
        <fullName evidence="5">Lipoprotein</fullName>
    </recommendedName>
</protein>
<evidence type="ECO:0000313" key="4">
    <source>
        <dbReference type="Proteomes" id="UP000381093"/>
    </source>
</evidence>
<evidence type="ECO:0008006" key="5">
    <source>
        <dbReference type="Google" id="ProtNLM"/>
    </source>
</evidence>
<feature type="region of interest" description="Disordered" evidence="1">
    <location>
        <begin position="27"/>
        <end position="88"/>
    </location>
</feature>